<proteinExistence type="predicted"/>
<dbReference type="EMBL" id="JBEUOH010000013">
    <property type="protein sequence ID" value="KAL0880438.1"/>
    <property type="molecule type" value="Genomic_DNA"/>
</dbReference>
<keyword evidence="1" id="KW-0812">Transmembrane</keyword>
<organism evidence="2 3">
    <name type="scientific">Loxostege sticticalis</name>
    <name type="common">Beet webworm moth</name>
    <dbReference type="NCBI Taxonomy" id="481309"/>
    <lineage>
        <taxon>Eukaryota</taxon>
        <taxon>Metazoa</taxon>
        <taxon>Ecdysozoa</taxon>
        <taxon>Arthropoda</taxon>
        <taxon>Hexapoda</taxon>
        <taxon>Insecta</taxon>
        <taxon>Pterygota</taxon>
        <taxon>Neoptera</taxon>
        <taxon>Endopterygota</taxon>
        <taxon>Lepidoptera</taxon>
        <taxon>Glossata</taxon>
        <taxon>Ditrysia</taxon>
        <taxon>Pyraloidea</taxon>
        <taxon>Crambidae</taxon>
        <taxon>Pyraustinae</taxon>
        <taxon>Loxostege</taxon>
    </lineage>
</organism>
<evidence type="ECO:0008006" key="4">
    <source>
        <dbReference type="Google" id="ProtNLM"/>
    </source>
</evidence>
<keyword evidence="3" id="KW-1185">Reference proteome</keyword>
<keyword evidence="1" id="KW-1133">Transmembrane helix</keyword>
<keyword evidence="1" id="KW-0472">Membrane</keyword>
<evidence type="ECO:0000313" key="2">
    <source>
        <dbReference type="EMBL" id="KAL0880438.1"/>
    </source>
</evidence>
<comment type="caution">
    <text evidence="2">The sequence shown here is derived from an EMBL/GenBank/DDBJ whole genome shotgun (WGS) entry which is preliminary data.</text>
</comment>
<evidence type="ECO:0000256" key="1">
    <source>
        <dbReference type="SAM" id="Phobius"/>
    </source>
</evidence>
<feature type="transmembrane region" description="Helical" evidence="1">
    <location>
        <begin position="208"/>
        <end position="232"/>
    </location>
</feature>
<protein>
    <recommendedName>
        <fullName evidence="4">Gustatory receptor</fullName>
    </recommendedName>
</protein>
<feature type="transmembrane region" description="Helical" evidence="1">
    <location>
        <begin position="25"/>
        <end position="45"/>
    </location>
</feature>
<dbReference type="Proteomes" id="UP001549920">
    <property type="component" value="Unassembled WGS sequence"/>
</dbReference>
<feature type="transmembrane region" description="Helical" evidence="1">
    <location>
        <begin position="120"/>
        <end position="142"/>
    </location>
</feature>
<feature type="transmembrane region" description="Helical" evidence="1">
    <location>
        <begin position="154"/>
        <end position="179"/>
    </location>
</feature>
<name>A0ABR3HV48_LOXSC</name>
<evidence type="ECO:0000313" key="3">
    <source>
        <dbReference type="Proteomes" id="UP001549920"/>
    </source>
</evidence>
<sequence>MLRKSLHIQALPPSIIPWDRRRCKWISHCVFFQCIIVYIGSATILECVWSPDTATSDFNKLARIMYLYDHSACGYRLKTATALTNIQLPNETYGLNILPIRWKQAVVTVSTRLSSKTRRYIEFSLAVHVIWNVCAIIMYLIIGSKSNNHRVLKYTLSGYFYYSVFVIIFDISMAIVYIAHIQQSLTKGMVLRYSGWSVELKLESYEDFAGWLPMIASALWMRGILFLIWNIYCTKIVNGIRRKMYQRLVRIKVRDQSYYPIPEPELRYSSDTSVLYYRTGEQKPFVKTDASSQVFYHQ</sequence>
<accession>A0ABR3HV48</accession>
<gene>
    <name evidence="2" type="ORF">ABMA27_002861</name>
</gene>
<reference evidence="2 3" key="1">
    <citation type="submission" date="2024-06" db="EMBL/GenBank/DDBJ databases">
        <title>A chromosome-level genome assembly of beet webworm, Loxostege sticticalis.</title>
        <authorList>
            <person name="Zhang Y."/>
        </authorList>
    </citation>
    <scope>NUCLEOTIDE SEQUENCE [LARGE SCALE GENOMIC DNA]</scope>
    <source>
        <strain evidence="2">AQ026</strain>
        <tissue evidence="2">Whole body</tissue>
    </source>
</reference>